<feature type="domain" description="PurM-like N-terminal" evidence="12">
    <location>
        <begin position="59"/>
        <end position="186"/>
    </location>
</feature>
<evidence type="ECO:0000256" key="10">
    <source>
        <dbReference type="ARBA" id="ARBA00033093"/>
    </source>
</evidence>
<dbReference type="EMBL" id="JAYXHS010000002">
    <property type="protein sequence ID" value="MEC5386540.1"/>
    <property type="molecule type" value="Genomic_DNA"/>
</dbReference>
<comment type="similarity">
    <text evidence="2">Belongs to the AIR synthase family.</text>
</comment>
<evidence type="ECO:0000256" key="1">
    <source>
        <dbReference type="ARBA" id="ARBA00004686"/>
    </source>
</evidence>
<comment type="caution">
    <text evidence="14">The sequence shown here is derived from an EMBL/GenBank/DDBJ whole genome shotgun (WGS) entry which is preliminary data.</text>
</comment>
<dbReference type="Gene3D" id="3.30.1330.10">
    <property type="entry name" value="PurM-like, N-terminal domain"/>
    <property type="match status" value="1"/>
</dbReference>
<dbReference type="InterPro" id="IPR010918">
    <property type="entry name" value="PurM-like_C_dom"/>
</dbReference>
<gene>
    <name evidence="14" type="ORF">VVD49_12450</name>
</gene>
<evidence type="ECO:0000256" key="8">
    <source>
        <dbReference type="ARBA" id="ARBA00031908"/>
    </source>
</evidence>
<keyword evidence="6" id="KW-0547">Nucleotide-binding</keyword>
<evidence type="ECO:0000313" key="14">
    <source>
        <dbReference type="EMBL" id="MEC5386540.1"/>
    </source>
</evidence>
<protein>
    <recommendedName>
        <fullName evidence="4">Phosphoribosylformylglycinamidine cyclo-ligase</fullName>
        <ecNumber evidence="3">6.3.3.1</ecNumber>
    </recommendedName>
    <alternativeName>
        <fullName evidence="9">AIR synthase</fullName>
    </alternativeName>
    <alternativeName>
        <fullName evidence="10">AIRS</fullName>
    </alternativeName>
    <alternativeName>
        <fullName evidence="8">Phosphoribosyl-aminoimidazole synthetase</fullName>
    </alternativeName>
</protein>
<name>A0ABU6K5N9_9RHOO</name>
<organism evidence="14 15">
    <name type="scientific">Uliginosibacterium silvisoli</name>
    <dbReference type="NCBI Taxonomy" id="3114758"/>
    <lineage>
        <taxon>Bacteria</taxon>
        <taxon>Pseudomonadati</taxon>
        <taxon>Pseudomonadota</taxon>
        <taxon>Betaproteobacteria</taxon>
        <taxon>Rhodocyclales</taxon>
        <taxon>Zoogloeaceae</taxon>
        <taxon>Uliginosibacterium</taxon>
    </lineage>
</organism>
<accession>A0ABU6K5N9</accession>
<dbReference type="Pfam" id="PF00586">
    <property type="entry name" value="AIRS"/>
    <property type="match status" value="1"/>
</dbReference>
<evidence type="ECO:0000259" key="13">
    <source>
        <dbReference type="Pfam" id="PF02769"/>
    </source>
</evidence>
<evidence type="ECO:0000256" key="5">
    <source>
        <dbReference type="ARBA" id="ARBA00022598"/>
    </source>
</evidence>
<feature type="domain" description="PurM-like C-terminal" evidence="13">
    <location>
        <begin position="200"/>
        <end position="362"/>
    </location>
</feature>
<evidence type="ECO:0000256" key="6">
    <source>
        <dbReference type="ARBA" id="ARBA00022741"/>
    </source>
</evidence>
<evidence type="ECO:0000256" key="11">
    <source>
        <dbReference type="ARBA" id="ARBA00049057"/>
    </source>
</evidence>
<dbReference type="SUPFAM" id="SSF56042">
    <property type="entry name" value="PurM C-terminal domain-like"/>
    <property type="match status" value="1"/>
</dbReference>
<dbReference type="SUPFAM" id="SSF55326">
    <property type="entry name" value="PurM N-terminal domain-like"/>
    <property type="match status" value="1"/>
</dbReference>
<evidence type="ECO:0000256" key="3">
    <source>
        <dbReference type="ARBA" id="ARBA00013047"/>
    </source>
</evidence>
<dbReference type="Gene3D" id="3.90.650.10">
    <property type="entry name" value="PurM-like C-terminal domain"/>
    <property type="match status" value="1"/>
</dbReference>
<sequence>MSQSPATPDVSSSAPLDYTAAGVDYSKIDPLKILAQQAASSTKGNLAAHGVSEIPASRGESAYVMEVGGQLIASITECLGTKALVADAVRAITGKTHYDSIAQDTIAMAVNDLITVGATPLSVHAYWSAGGSDWFADEQRMRDLVAGWQKACDVCKVSWGGGETPALAGVVEAGRIDLAASSVGIIPSRDRLTLGDKLAAGDAIVFLASSGIHANGVSLARKLVERLPEGYATKLSDGRLYGEALLDATALYVPVTEALFAAGIVPHYSANITGHGWRKIMRHQAELTYRIHTLPSVPPVLSFIQEHAGIDDREAYGSLNMGAGFAFYVAAEQADDVVRIAQSVGVQAWVAGRVEAGPKQVVIEPLSVIYAADDLNLRA</sequence>
<comment type="pathway">
    <text evidence="1">Purine metabolism; IMP biosynthesis via de novo pathway; 5-amino-1-(5-phospho-D-ribosyl)imidazole from N(2)-formyl-N(1)-(5-phospho-D-ribosyl)glycinamide: step 2/2.</text>
</comment>
<dbReference type="PANTHER" id="PTHR10520:SF12">
    <property type="entry name" value="TRIFUNCTIONAL PURINE BIOSYNTHETIC PROTEIN ADENOSINE-3"/>
    <property type="match status" value="1"/>
</dbReference>
<dbReference type="Proteomes" id="UP001331561">
    <property type="component" value="Unassembled WGS sequence"/>
</dbReference>
<keyword evidence="15" id="KW-1185">Reference proteome</keyword>
<evidence type="ECO:0000256" key="9">
    <source>
        <dbReference type="ARBA" id="ARBA00032931"/>
    </source>
</evidence>
<dbReference type="InterPro" id="IPR036676">
    <property type="entry name" value="PurM-like_C_sf"/>
</dbReference>
<dbReference type="InterPro" id="IPR004733">
    <property type="entry name" value="PurM_cligase"/>
</dbReference>
<evidence type="ECO:0000313" key="15">
    <source>
        <dbReference type="Proteomes" id="UP001331561"/>
    </source>
</evidence>
<evidence type="ECO:0000259" key="12">
    <source>
        <dbReference type="Pfam" id="PF00586"/>
    </source>
</evidence>
<reference evidence="14 15" key="1">
    <citation type="submission" date="2024-01" db="EMBL/GenBank/DDBJ databases">
        <title>Uliginosibacterium soil sp. nov.</title>
        <authorList>
            <person name="Lv Y."/>
        </authorList>
    </citation>
    <scope>NUCLEOTIDE SEQUENCE [LARGE SCALE GENOMIC DNA]</scope>
    <source>
        <strain evidence="14 15">H3</strain>
    </source>
</reference>
<proteinExistence type="inferred from homology"/>
<dbReference type="EC" id="6.3.3.1" evidence="3"/>
<dbReference type="InterPro" id="IPR016188">
    <property type="entry name" value="PurM-like_N"/>
</dbReference>
<dbReference type="PANTHER" id="PTHR10520">
    <property type="entry name" value="TRIFUNCTIONAL PURINE BIOSYNTHETIC PROTEIN ADENOSINE-3-RELATED"/>
    <property type="match status" value="1"/>
</dbReference>
<comment type="catalytic activity">
    <reaction evidence="11">
        <text>2-formamido-N(1)-(5-O-phospho-beta-D-ribosyl)acetamidine + ATP = 5-amino-1-(5-phospho-beta-D-ribosyl)imidazole + ADP + phosphate + H(+)</text>
        <dbReference type="Rhea" id="RHEA:23032"/>
        <dbReference type="ChEBI" id="CHEBI:15378"/>
        <dbReference type="ChEBI" id="CHEBI:30616"/>
        <dbReference type="ChEBI" id="CHEBI:43474"/>
        <dbReference type="ChEBI" id="CHEBI:137981"/>
        <dbReference type="ChEBI" id="CHEBI:147287"/>
        <dbReference type="ChEBI" id="CHEBI:456216"/>
        <dbReference type="EC" id="6.3.3.1"/>
    </reaction>
</comment>
<keyword evidence="5" id="KW-0436">Ligase</keyword>
<evidence type="ECO:0000256" key="4">
    <source>
        <dbReference type="ARBA" id="ARBA00020367"/>
    </source>
</evidence>
<evidence type="ECO:0000256" key="7">
    <source>
        <dbReference type="ARBA" id="ARBA00022840"/>
    </source>
</evidence>
<dbReference type="InterPro" id="IPR036921">
    <property type="entry name" value="PurM-like_N_sf"/>
</dbReference>
<dbReference type="Pfam" id="PF02769">
    <property type="entry name" value="AIRS_C"/>
    <property type="match status" value="1"/>
</dbReference>
<keyword evidence="7" id="KW-0067">ATP-binding</keyword>
<evidence type="ECO:0000256" key="2">
    <source>
        <dbReference type="ARBA" id="ARBA00010280"/>
    </source>
</evidence>
<dbReference type="RefSeq" id="WP_327599503.1">
    <property type="nucleotide sequence ID" value="NZ_JAYXHS010000002.1"/>
</dbReference>